<dbReference type="InterPro" id="IPR000182">
    <property type="entry name" value="GNAT_dom"/>
</dbReference>
<evidence type="ECO:0000259" key="1">
    <source>
        <dbReference type="PROSITE" id="PS51186"/>
    </source>
</evidence>
<name>A0ABV4ZTD7_9ACTN</name>
<dbReference type="InterPro" id="IPR013653">
    <property type="entry name" value="GCN5-like_dom"/>
</dbReference>
<comment type="caution">
    <text evidence="2">The sequence shown here is derived from an EMBL/GenBank/DDBJ whole genome shotgun (WGS) entry which is preliminary data.</text>
</comment>
<dbReference type="Proteomes" id="UP001577267">
    <property type="component" value="Unassembled WGS sequence"/>
</dbReference>
<accession>A0ABV4ZTD7</accession>
<evidence type="ECO:0000313" key="2">
    <source>
        <dbReference type="EMBL" id="MFB4197232.1"/>
    </source>
</evidence>
<dbReference type="RefSeq" id="WP_375065559.1">
    <property type="nucleotide sequence ID" value="NZ_JBHGBT010000029.1"/>
</dbReference>
<dbReference type="InterPro" id="IPR016181">
    <property type="entry name" value="Acyl_CoA_acyltransferase"/>
</dbReference>
<dbReference type="PROSITE" id="PS51186">
    <property type="entry name" value="GNAT"/>
    <property type="match status" value="1"/>
</dbReference>
<evidence type="ECO:0000313" key="3">
    <source>
        <dbReference type="Proteomes" id="UP001577267"/>
    </source>
</evidence>
<organism evidence="2 3">
    <name type="scientific">Streptomyces carpaticus</name>
    <dbReference type="NCBI Taxonomy" id="285558"/>
    <lineage>
        <taxon>Bacteria</taxon>
        <taxon>Bacillati</taxon>
        <taxon>Actinomycetota</taxon>
        <taxon>Actinomycetes</taxon>
        <taxon>Kitasatosporales</taxon>
        <taxon>Streptomycetaceae</taxon>
        <taxon>Streptomyces</taxon>
    </lineage>
</organism>
<keyword evidence="3" id="KW-1185">Reference proteome</keyword>
<dbReference type="SUPFAM" id="SSF55729">
    <property type="entry name" value="Acyl-CoA N-acyltransferases (Nat)"/>
    <property type="match status" value="1"/>
</dbReference>
<dbReference type="EMBL" id="JBHGBT010000029">
    <property type="protein sequence ID" value="MFB4197232.1"/>
    <property type="molecule type" value="Genomic_DNA"/>
</dbReference>
<proteinExistence type="predicted"/>
<dbReference type="Gene3D" id="3.40.630.30">
    <property type="match status" value="1"/>
</dbReference>
<gene>
    <name evidence="2" type="ORF">ACE11A_23075</name>
</gene>
<reference evidence="2 3" key="1">
    <citation type="submission" date="2024-09" db="EMBL/GenBank/DDBJ databases">
        <title>Draft genome sequence of multifaceted antimicrobials producing Streptomyces sp. strain FH1.</title>
        <authorList>
            <person name="Hassan F."/>
            <person name="Ali H."/>
            <person name="Hassan N."/>
            <person name="Nawaz A."/>
        </authorList>
    </citation>
    <scope>NUCLEOTIDE SEQUENCE [LARGE SCALE GENOMIC DNA]</scope>
    <source>
        <strain evidence="2 3">FH1</strain>
    </source>
</reference>
<feature type="domain" description="N-acetyltransferase" evidence="1">
    <location>
        <begin position="91"/>
        <end position="223"/>
    </location>
</feature>
<sequence>MSDMWTADVPGLIRCWAAGYALSRDLPPPDEEPWGLRLDVGLPHQRARHVLPDADEVTVRKVARHIEDAGEPCVWIKTGLPDATVAGLLGPDWTPNDPGYLMSTPVGSREPAPPPPAGYTAVQGSQHGVTRVRLLAPDGTEAASGQVALVRGATVAVVDRIETHPDHRRRGLGSVVVRTLTAAAASAGAGHAVLSASPEGRALYTALGWRFLGPFGSFIHRAL</sequence>
<protein>
    <submittedName>
        <fullName evidence="2">GNAT family N-acetyltransferase</fullName>
    </submittedName>
</protein>
<dbReference type="Pfam" id="PF08445">
    <property type="entry name" value="FR47"/>
    <property type="match status" value="1"/>
</dbReference>